<evidence type="ECO:0000313" key="3">
    <source>
        <dbReference type="Proteomes" id="UP000614580"/>
    </source>
</evidence>
<reference evidence="2" key="1">
    <citation type="submission" date="2020-12" db="EMBL/GenBank/DDBJ databases">
        <authorList>
            <person name="Hahn C.J."/>
            <person name="Laso-Perez R."/>
            <person name="Vulcano F."/>
            <person name="Vaziourakis K.-M."/>
            <person name="Stokke R."/>
            <person name="Steen I.H."/>
            <person name="Teske A."/>
            <person name="Boetius A."/>
            <person name="Liebeke M."/>
            <person name="Amann R."/>
            <person name="Knittel K."/>
        </authorList>
    </citation>
    <scope>NUCLEOTIDE SEQUENCE</scope>
    <source>
        <strain evidence="2">Gfbio:c6db26ca-90af-429b-aeed-0e3e8aed0b5e:GoM-Arc1_AMV-AAA_792_C10</strain>
    </source>
</reference>
<organism evidence="2 3">
    <name type="scientific">Candidatus Argoarchaeum ethanivorans</name>
    <dbReference type="NCBI Taxonomy" id="2608793"/>
    <lineage>
        <taxon>Archaea</taxon>
        <taxon>Methanobacteriati</taxon>
        <taxon>Methanobacteriota</taxon>
        <taxon>Stenosarchaea group</taxon>
        <taxon>Methanomicrobia</taxon>
        <taxon>Methanosarcinales</taxon>
        <taxon>Methanosarcinales incertae sedis</taxon>
        <taxon>GOM Arc I cluster</taxon>
        <taxon>Candidatus Argoarchaeum</taxon>
    </lineage>
</organism>
<dbReference type="EMBL" id="CAJHZY010000002">
    <property type="protein sequence ID" value="CAD7766622.1"/>
    <property type="molecule type" value="Genomic_DNA"/>
</dbReference>
<sequence length="136" mass="15387">MMLSRKLFTKVLSKTALRAGFGLYFPTRQGGKDMRTKSMMKERVEAVIRAGAYPNESEMYGEAIRMLFEAKSYLKTIAAVELYKGGDVSIERASEIAGVNIVQFKEILSQKGITRWVGTGVDELKRRTEELKKAKR</sequence>
<proteinExistence type="predicted"/>
<gene>
    <name evidence="1" type="ORF">DNFNHJIP_00020</name>
    <name evidence="2" type="ORF">DNFNHJIP_00025</name>
</gene>
<protein>
    <submittedName>
        <fullName evidence="2">Uncharacterized protein</fullName>
    </submittedName>
</protein>
<accession>A0A811ZYS0</accession>
<dbReference type="InterPro" id="IPR005368">
    <property type="entry name" value="UPF0175"/>
</dbReference>
<dbReference type="Proteomes" id="UP000614580">
    <property type="component" value="Unassembled WGS sequence"/>
</dbReference>
<comment type="caution">
    <text evidence="2">The sequence shown here is derived from an EMBL/GenBank/DDBJ whole genome shotgun (WGS) entry which is preliminary data.</text>
</comment>
<dbReference type="Pfam" id="PF03683">
    <property type="entry name" value="UPF0175"/>
    <property type="match status" value="1"/>
</dbReference>
<dbReference type="EMBL" id="CAJHZY010000002">
    <property type="protein sequence ID" value="CAD7766627.1"/>
    <property type="molecule type" value="Genomic_DNA"/>
</dbReference>
<evidence type="ECO:0000313" key="1">
    <source>
        <dbReference type="EMBL" id="CAD7766622.1"/>
    </source>
</evidence>
<dbReference type="AlphaFoldDB" id="A0A811ZYS0"/>
<name>A0A811ZYS0_9EURY</name>
<evidence type="ECO:0000313" key="2">
    <source>
        <dbReference type="EMBL" id="CAD7766627.1"/>
    </source>
</evidence>